<dbReference type="PROSITE" id="PS50297">
    <property type="entry name" value="ANK_REP_REGION"/>
    <property type="match status" value="2"/>
</dbReference>
<dbReference type="Pfam" id="PF24883">
    <property type="entry name" value="NPHP3_N"/>
    <property type="match status" value="1"/>
</dbReference>
<feature type="domain" description="Nephrocystin 3-like N-terminal" evidence="4">
    <location>
        <begin position="399"/>
        <end position="572"/>
    </location>
</feature>
<dbReference type="SUPFAM" id="SSF52540">
    <property type="entry name" value="P-loop containing nucleoside triphosphate hydrolases"/>
    <property type="match status" value="1"/>
</dbReference>
<proteinExistence type="predicted"/>
<protein>
    <submittedName>
        <fullName evidence="5">Ankyrin repeat-containing protein</fullName>
    </submittedName>
</protein>
<keyword evidence="2" id="KW-0040">ANK repeat</keyword>
<dbReference type="PANTHER" id="PTHR10039:SF16">
    <property type="entry name" value="GPI INOSITOL-DEACYLASE"/>
    <property type="match status" value="1"/>
</dbReference>
<organism evidence="5 6">
    <name type="scientific">Glarea lozoyensis (strain ATCC 20868 / MF5171)</name>
    <dbReference type="NCBI Taxonomy" id="1116229"/>
    <lineage>
        <taxon>Eukaryota</taxon>
        <taxon>Fungi</taxon>
        <taxon>Dikarya</taxon>
        <taxon>Ascomycota</taxon>
        <taxon>Pezizomycotina</taxon>
        <taxon>Leotiomycetes</taxon>
        <taxon>Helotiales</taxon>
        <taxon>Helotiaceae</taxon>
        <taxon>Glarea</taxon>
    </lineage>
</organism>
<evidence type="ECO:0000256" key="2">
    <source>
        <dbReference type="PROSITE-ProRule" id="PRU00023"/>
    </source>
</evidence>
<keyword evidence="6" id="KW-1185">Reference proteome</keyword>
<gene>
    <name evidence="5" type="ORF">GLAREA_02379</name>
</gene>
<dbReference type="RefSeq" id="XP_008085656.1">
    <property type="nucleotide sequence ID" value="XM_008087465.1"/>
</dbReference>
<evidence type="ECO:0000256" key="3">
    <source>
        <dbReference type="SAM" id="MobiDB-lite"/>
    </source>
</evidence>
<dbReference type="InterPro" id="IPR036770">
    <property type="entry name" value="Ankyrin_rpt-contain_sf"/>
</dbReference>
<evidence type="ECO:0000313" key="6">
    <source>
        <dbReference type="Proteomes" id="UP000016922"/>
    </source>
</evidence>
<dbReference type="InterPro" id="IPR002110">
    <property type="entry name" value="Ankyrin_rpt"/>
</dbReference>
<dbReference type="eggNOG" id="KOG4177">
    <property type="taxonomic scope" value="Eukaryota"/>
</dbReference>
<dbReference type="OMA" id="HERHIME"/>
<reference evidence="5 6" key="1">
    <citation type="journal article" date="2013" name="BMC Genomics">
        <title>Genomics-driven discovery of the pneumocandin biosynthetic gene cluster in the fungus Glarea lozoyensis.</title>
        <authorList>
            <person name="Chen L."/>
            <person name="Yue Q."/>
            <person name="Zhang X."/>
            <person name="Xiang M."/>
            <person name="Wang C."/>
            <person name="Li S."/>
            <person name="Che Y."/>
            <person name="Ortiz-Lopez F.J."/>
            <person name="Bills G.F."/>
            <person name="Liu X."/>
            <person name="An Z."/>
        </authorList>
    </citation>
    <scope>NUCLEOTIDE SEQUENCE [LARGE SCALE GENOMIC DNA]</scope>
    <source>
        <strain evidence="6">ATCC 20868 / MF5171</strain>
    </source>
</reference>
<keyword evidence="1" id="KW-0677">Repeat</keyword>
<dbReference type="Pfam" id="PF00023">
    <property type="entry name" value="Ank"/>
    <property type="match status" value="1"/>
</dbReference>
<feature type="region of interest" description="Disordered" evidence="3">
    <location>
        <begin position="112"/>
        <end position="155"/>
    </location>
</feature>
<sequence length="1421" mass="158235">MNLAKGDETASGLPNRPRSANHDQACTEDQGERGREPPRSTRLNDWARKPFKSLLARIGKVSNSQIKQQEQAVDAGVGASSASKVLTSQITQHKQTVKSSVGASSAFVVPTSHNKQQEQLDNSGEGAFSASKVPEKQLHSSARSRNSGDEGSTSKTCLEAAIEQINFKSPGLQLASDDNNAKIAQRISEQLKYLKKSQTRTKNVVQNTIRYILVFKGLANSFTAFDPTKGSRIVVGGLYGILETILQSTNLDEQKIQDIDTVASKLAYWANIEKLYLNTQQSKVASYLEELRCSIVELYTKFLNMERLVLFKKRNNVFGKPTHYHLGAVAKAPTEAPNWAKLINEFRVSQSNCETKLSILKDSLGKRKDILEWLSAADPLSEHEKILQRTHVADNYQQCGEWLLETQEYVDWASEDYSKTDSVLWLRGTVGTGKTTVLARVINWHLERSSQFLEHRFAYAYCSRAQALDSKTSYIAILRSLLRQASFNQLTGECPDNIVAFFNDRSQSGKAAPLEIVSHILEQLTAILLAGVRLRVMIDALDECDAPILLLEALAKLYQETPKNLEILMTSRHEVMVKDIDTFGHCREINLNTFLTRADMENFINLEVRGREKHSRLLKGEHPDLENRLIKVLEMKAGGMFRWVQLQLSLFLANNKLNHPKDVEKKLALLEAGSVAGVEELNQAYADVFKRNTPQGDIEKGHAVKLYKILLCRKDGLTAAALAEALAFDENEAEHWMYDDIWEMADIDKKVMDSTVTGAYVLGLCRDFVTEFDDDSLDFAHISVKDYLQGEGTGSLPEDQFSTAHCTQQMAKLCLRYFITRNEEPPIAPAGWRSPTHNFMFYAWERLGEHCSELSKELRVESGITADLVNWMQVAKGRNPFTNFLKLGRSHMASLLNHVLQSDSNSAIFAACAWNLVEVVESLIVTYPGYINLRNVQDSTPLYLACWLGRAQVVELLLDLDLADVEGIGTSGSALDCSALHGASDPAIAQLLLTKYPELVHSVDSLGRTPLFETQHSWEWAALLVKVYLENGANVDATDNDGETALHVNLSNPEATRVLAEKAKADARDKQGRTPLHIAAENALLPAVQILTRRTTVDLADDGGMTALLHAAANDMDEDGYIETIEHLLGFGASISSTNSEGQGVVHLAENSRVVEYFLRSDAHARNPRDQLDAKDKDGDTPILLAARFTMVAKMMTLIEAGADVKEKNNAGQNSLHLIMGDAKVNFPSDASYASHFLKHELEIATIVQALISRGCDIKHKDKDGNQPIHYIFGSEANYNASSNDILARMPFVKCKLACLVEAGVSVTCPDKEDKTFIDHFLSYLKHHERHIMEELDAPFNHDFVTGLPNLLSFVEHCLKLQGSSTSTSSAMGEIGQIIERLEARKLELTVVSSDESSEVFSWNDSVEWPNDWPRYDIHVL</sequence>
<feature type="repeat" description="ANK" evidence="2">
    <location>
        <begin position="1006"/>
        <end position="1040"/>
    </location>
</feature>
<dbReference type="HOGENOM" id="CLU_253059_0_0_1"/>
<dbReference type="InterPro" id="IPR056884">
    <property type="entry name" value="NPHP3-like_N"/>
</dbReference>
<dbReference type="KEGG" id="glz:GLAREA_02379"/>
<dbReference type="PANTHER" id="PTHR10039">
    <property type="entry name" value="AMELOGENIN"/>
    <property type="match status" value="1"/>
</dbReference>
<dbReference type="GeneID" id="19461436"/>
<feature type="repeat" description="ANK" evidence="2">
    <location>
        <begin position="1071"/>
        <end position="1091"/>
    </location>
</feature>
<dbReference type="EMBL" id="KE145370">
    <property type="protein sequence ID" value="EPE26466.1"/>
    <property type="molecule type" value="Genomic_DNA"/>
</dbReference>
<dbReference type="Pfam" id="PF12796">
    <property type="entry name" value="Ank_2"/>
    <property type="match status" value="1"/>
</dbReference>
<dbReference type="Gene3D" id="3.40.50.300">
    <property type="entry name" value="P-loop containing nucleotide triphosphate hydrolases"/>
    <property type="match status" value="1"/>
</dbReference>
<dbReference type="Proteomes" id="UP000016922">
    <property type="component" value="Unassembled WGS sequence"/>
</dbReference>
<evidence type="ECO:0000256" key="1">
    <source>
        <dbReference type="ARBA" id="ARBA00022737"/>
    </source>
</evidence>
<evidence type="ECO:0000313" key="5">
    <source>
        <dbReference type="EMBL" id="EPE26466.1"/>
    </source>
</evidence>
<feature type="compositionally biased region" description="Basic and acidic residues" evidence="3">
    <location>
        <begin position="30"/>
        <end position="39"/>
    </location>
</feature>
<dbReference type="SUPFAM" id="SSF48403">
    <property type="entry name" value="Ankyrin repeat"/>
    <property type="match status" value="1"/>
</dbReference>
<feature type="repeat" description="ANK" evidence="2">
    <location>
        <begin position="1178"/>
        <end position="1210"/>
    </location>
</feature>
<feature type="region of interest" description="Disordered" evidence="3">
    <location>
        <begin position="1"/>
        <end position="49"/>
    </location>
</feature>
<feature type="compositionally biased region" description="Polar residues" evidence="3">
    <location>
        <begin position="139"/>
        <end position="155"/>
    </location>
</feature>
<dbReference type="SMART" id="SM00248">
    <property type="entry name" value="ANK"/>
    <property type="match status" value="6"/>
</dbReference>
<dbReference type="OrthoDB" id="7464126at2759"/>
<dbReference type="Gene3D" id="1.25.40.20">
    <property type="entry name" value="Ankyrin repeat-containing domain"/>
    <property type="match status" value="4"/>
</dbReference>
<name>S3D328_GLAL2</name>
<accession>S3D328</accession>
<dbReference type="PROSITE" id="PS50088">
    <property type="entry name" value="ANK_REPEAT"/>
    <property type="match status" value="3"/>
</dbReference>
<feature type="compositionally biased region" description="Polar residues" evidence="3">
    <location>
        <begin position="112"/>
        <end position="122"/>
    </location>
</feature>
<evidence type="ECO:0000259" key="4">
    <source>
        <dbReference type="Pfam" id="PF24883"/>
    </source>
</evidence>
<dbReference type="InterPro" id="IPR027417">
    <property type="entry name" value="P-loop_NTPase"/>
</dbReference>